<proteinExistence type="predicted"/>
<comment type="caution">
    <text evidence="2">The sequence shown here is derived from an EMBL/GenBank/DDBJ whole genome shotgun (WGS) entry which is preliminary data.</text>
</comment>
<evidence type="ECO:0000256" key="1">
    <source>
        <dbReference type="SAM" id="Phobius"/>
    </source>
</evidence>
<protein>
    <recommendedName>
        <fullName evidence="4">Photosystem I assembly protein Ycf4</fullName>
    </recommendedName>
</protein>
<feature type="transmembrane region" description="Helical" evidence="1">
    <location>
        <begin position="29"/>
        <end position="47"/>
    </location>
</feature>
<evidence type="ECO:0000313" key="3">
    <source>
        <dbReference type="Proteomes" id="UP001196873"/>
    </source>
</evidence>
<dbReference type="Proteomes" id="UP001196873">
    <property type="component" value="Unassembled WGS sequence"/>
</dbReference>
<keyword evidence="1" id="KW-1133">Transmembrane helix</keyword>
<evidence type="ECO:0008006" key="4">
    <source>
        <dbReference type="Google" id="ProtNLM"/>
    </source>
</evidence>
<evidence type="ECO:0000313" key="2">
    <source>
        <dbReference type="EMBL" id="MBW4866994.1"/>
    </source>
</evidence>
<accession>A0AAW4NRC1</accession>
<sequence>MEESLVSKHVLEASNYEGFEKWKGVVQGWAVFLVILIVTRIPAVQAAMLNFADALKNVDWVTSGVKFLINGFWLIAIPLVIGTLLKLKEKRPFEEICIFNDGIGFVTMGGKLQKVDFDQVYVHYGEFQNSIFIECAVLKISAKAIPWEYFSQADVLHKNLQRYANWNLNKYRKL</sequence>
<keyword evidence="1" id="KW-0472">Membrane</keyword>
<gene>
    <name evidence="2" type="ORF">KZY68_13515</name>
</gene>
<name>A0AAW4NRC1_9BACT</name>
<reference evidence="2" key="1">
    <citation type="submission" date="2021-07" db="EMBL/GenBank/DDBJ databases">
        <title>Genomic diversity and antimicrobial resistance of Prevotella spp. isolated from chronic lung disease airways.</title>
        <authorList>
            <person name="Webb K.A."/>
            <person name="Olagoke O.S."/>
            <person name="Baird T."/>
            <person name="Neill J."/>
            <person name="Pham A."/>
            <person name="Wells T.J."/>
            <person name="Ramsay K.A."/>
            <person name="Bell S.C."/>
            <person name="Sarovich D.S."/>
            <person name="Price E.P."/>
        </authorList>
    </citation>
    <scope>NUCLEOTIDE SEQUENCE</scope>
    <source>
        <strain evidence="2">SCHI0047.S.3</strain>
    </source>
</reference>
<feature type="transmembrane region" description="Helical" evidence="1">
    <location>
        <begin position="67"/>
        <end position="85"/>
    </location>
</feature>
<keyword evidence="1" id="KW-0812">Transmembrane</keyword>
<organism evidence="2 3">
    <name type="scientific">Segatella salivae</name>
    <dbReference type="NCBI Taxonomy" id="228604"/>
    <lineage>
        <taxon>Bacteria</taxon>
        <taxon>Pseudomonadati</taxon>
        <taxon>Bacteroidota</taxon>
        <taxon>Bacteroidia</taxon>
        <taxon>Bacteroidales</taxon>
        <taxon>Prevotellaceae</taxon>
        <taxon>Segatella</taxon>
    </lineage>
</organism>
<dbReference type="RefSeq" id="WP_219428644.1">
    <property type="nucleotide sequence ID" value="NZ_CALIQW010000017.1"/>
</dbReference>
<dbReference type="AlphaFoldDB" id="A0AAW4NRC1"/>
<dbReference type="EMBL" id="JAHXRF010000032">
    <property type="protein sequence ID" value="MBW4866994.1"/>
    <property type="molecule type" value="Genomic_DNA"/>
</dbReference>